<protein>
    <submittedName>
        <fullName evidence="1">Uncharacterized protein</fullName>
    </submittedName>
</protein>
<organism evidence="1 2">
    <name type="scientific">Corynascus novoguineensis</name>
    <dbReference type="NCBI Taxonomy" id="1126955"/>
    <lineage>
        <taxon>Eukaryota</taxon>
        <taxon>Fungi</taxon>
        <taxon>Dikarya</taxon>
        <taxon>Ascomycota</taxon>
        <taxon>Pezizomycotina</taxon>
        <taxon>Sordariomycetes</taxon>
        <taxon>Sordariomycetidae</taxon>
        <taxon>Sordariales</taxon>
        <taxon>Chaetomiaceae</taxon>
        <taxon>Corynascus</taxon>
    </lineage>
</organism>
<comment type="caution">
    <text evidence="1">The sequence shown here is derived from an EMBL/GenBank/DDBJ whole genome shotgun (WGS) entry which is preliminary data.</text>
</comment>
<reference evidence="1" key="2">
    <citation type="submission" date="2023-05" db="EMBL/GenBank/DDBJ databases">
        <authorList>
            <consortium name="Lawrence Berkeley National Laboratory"/>
            <person name="Steindorff A."/>
            <person name="Hensen N."/>
            <person name="Bonometti L."/>
            <person name="Westerberg I."/>
            <person name="Brannstrom I.O."/>
            <person name="Guillou S."/>
            <person name="Cros-Aarteil S."/>
            <person name="Calhoun S."/>
            <person name="Haridas S."/>
            <person name="Kuo A."/>
            <person name="Mondo S."/>
            <person name="Pangilinan J."/>
            <person name="Riley R."/>
            <person name="Labutti K."/>
            <person name="Andreopoulos B."/>
            <person name="Lipzen A."/>
            <person name="Chen C."/>
            <person name="Yanf M."/>
            <person name="Daum C."/>
            <person name="Ng V."/>
            <person name="Clum A."/>
            <person name="Ohm R."/>
            <person name="Martin F."/>
            <person name="Silar P."/>
            <person name="Natvig D."/>
            <person name="Lalanne C."/>
            <person name="Gautier V."/>
            <person name="Ament-Velasquez S.L."/>
            <person name="Kruys A."/>
            <person name="Hutchinson M.I."/>
            <person name="Powell A.J."/>
            <person name="Barry K."/>
            <person name="Miller A.N."/>
            <person name="Grigoriev I.V."/>
            <person name="Debuchy R."/>
            <person name="Gladieux P."/>
            <person name="Thoren M.H."/>
            <person name="Johannesson H."/>
        </authorList>
    </citation>
    <scope>NUCLEOTIDE SEQUENCE</scope>
    <source>
        <strain evidence="1">CBS 359.72</strain>
    </source>
</reference>
<evidence type="ECO:0000313" key="1">
    <source>
        <dbReference type="EMBL" id="KAK4245178.1"/>
    </source>
</evidence>
<dbReference type="Proteomes" id="UP001303647">
    <property type="component" value="Unassembled WGS sequence"/>
</dbReference>
<dbReference type="EMBL" id="MU857709">
    <property type="protein sequence ID" value="KAK4245178.1"/>
    <property type="molecule type" value="Genomic_DNA"/>
</dbReference>
<sequence length="126" mass="14712">MVDTDYARPDMAELFQQFLAQLGTAAGSGKERKIPLVDKLVRQEDYPGWRSKTIRALARYDLDKYILEDVPKPTDEEALRQWRFDRADVDDYIRALVPDYEVWAELSGMGWNDTESDPKKTFDYLT</sequence>
<accession>A0AAN7HKS8</accession>
<reference evidence="1" key="1">
    <citation type="journal article" date="2023" name="Mol. Phylogenet. Evol.">
        <title>Genome-scale phylogeny and comparative genomics of the fungal order Sordariales.</title>
        <authorList>
            <person name="Hensen N."/>
            <person name="Bonometti L."/>
            <person name="Westerberg I."/>
            <person name="Brannstrom I.O."/>
            <person name="Guillou S."/>
            <person name="Cros-Aarteil S."/>
            <person name="Calhoun S."/>
            <person name="Haridas S."/>
            <person name="Kuo A."/>
            <person name="Mondo S."/>
            <person name="Pangilinan J."/>
            <person name="Riley R."/>
            <person name="LaButti K."/>
            <person name="Andreopoulos B."/>
            <person name="Lipzen A."/>
            <person name="Chen C."/>
            <person name="Yan M."/>
            <person name="Daum C."/>
            <person name="Ng V."/>
            <person name="Clum A."/>
            <person name="Steindorff A."/>
            <person name="Ohm R.A."/>
            <person name="Martin F."/>
            <person name="Silar P."/>
            <person name="Natvig D.O."/>
            <person name="Lalanne C."/>
            <person name="Gautier V."/>
            <person name="Ament-Velasquez S.L."/>
            <person name="Kruys A."/>
            <person name="Hutchinson M.I."/>
            <person name="Powell A.J."/>
            <person name="Barry K."/>
            <person name="Miller A.N."/>
            <person name="Grigoriev I.V."/>
            <person name="Debuchy R."/>
            <person name="Gladieux P."/>
            <person name="Hiltunen Thoren M."/>
            <person name="Johannesson H."/>
        </authorList>
    </citation>
    <scope>NUCLEOTIDE SEQUENCE</scope>
    <source>
        <strain evidence="1">CBS 359.72</strain>
    </source>
</reference>
<keyword evidence="2" id="KW-1185">Reference proteome</keyword>
<dbReference type="AlphaFoldDB" id="A0AAN7HKS8"/>
<name>A0AAN7HKS8_9PEZI</name>
<proteinExistence type="predicted"/>
<gene>
    <name evidence="1" type="ORF">C7999DRAFT_34459</name>
</gene>
<evidence type="ECO:0000313" key="2">
    <source>
        <dbReference type="Proteomes" id="UP001303647"/>
    </source>
</evidence>